<proteinExistence type="predicted"/>
<keyword evidence="3" id="KW-1185">Reference proteome</keyword>
<gene>
    <name evidence="2" type="ORF">CW354_04740</name>
</gene>
<evidence type="ECO:0000313" key="3">
    <source>
        <dbReference type="Proteomes" id="UP000239504"/>
    </source>
</evidence>
<dbReference type="Proteomes" id="UP000239504">
    <property type="component" value="Unassembled WGS sequence"/>
</dbReference>
<dbReference type="EMBL" id="PJCH01000003">
    <property type="protein sequence ID" value="PQA89247.1"/>
    <property type="molecule type" value="Genomic_DNA"/>
</dbReference>
<feature type="domain" description="DUF6927" evidence="1">
    <location>
        <begin position="125"/>
        <end position="192"/>
    </location>
</feature>
<sequence length="207" mass="23891">MRPAPRRRRREEAVMGWTFTSAYDGSGVRAFLDRQFECDNEDGKWEILKSALVRLKTYYAACRWTDKKTGRVRIFAVVALVKYNPKDAEGLCLGWKEMTEDMGPFADECPLSIRDLLDSVATGSDASEWRERVRAWHARRKAAPEPGDIVVFDEALSFTDGSSGRRFRCERFGRRGRAWRNLDNGGLYRISNIARRDFVIERKEISP</sequence>
<dbReference type="InterPro" id="IPR053845">
    <property type="entry name" value="DUF6927"/>
</dbReference>
<dbReference type="Pfam" id="PF21992">
    <property type="entry name" value="DUF6927"/>
    <property type="match status" value="1"/>
</dbReference>
<reference evidence="2 3" key="1">
    <citation type="submission" date="2017-12" db="EMBL/GenBank/DDBJ databases">
        <authorList>
            <person name="Hurst M.R.H."/>
        </authorList>
    </citation>
    <scope>NUCLEOTIDE SEQUENCE [LARGE SCALE GENOMIC DNA]</scope>
    <source>
        <strain evidence="2 3">SY-3-19</strain>
    </source>
</reference>
<accession>A0A2S7K9S7</accession>
<organism evidence="2 3">
    <name type="scientific">Hyphococcus luteus</name>
    <dbReference type="NCBI Taxonomy" id="2058213"/>
    <lineage>
        <taxon>Bacteria</taxon>
        <taxon>Pseudomonadati</taxon>
        <taxon>Pseudomonadota</taxon>
        <taxon>Alphaproteobacteria</taxon>
        <taxon>Parvularculales</taxon>
        <taxon>Parvularculaceae</taxon>
        <taxon>Hyphococcus</taxon>
    </lineage>
</organism>
<protein>
    <recommendedName>
        <fullName evidence="1">DUF6927 domain-containing protein</fullName>
    </recommendedName>
</protein>
<evidence type="ECO:0000313" key="2">
    <source>
        <dbReference type="EMBL" id="PQA89247.1"/>
    </source>
</evidence>
<dbReference type="AlphaFoldDB" id="A0A2S7K9S7"/>
<comment type="caution">
    <text evidence="2">The sequence shown here is derived from an EMBL/GenBank/DDBJ whole genome shotgun (WGS) entry which is preliminary data.</text>
</comment>
<evidence type="ECO:0000259" key="1">
    <source>
        <dbReference type="Pfam" id="PF21992"/>
    </source>
</evidence>
<name>A0A2S7K9S7_9PROT</name>